<dbReference type="PANTHER" id="PTHR23112:SF0">
    <property type="entry name" value="TRANSMEMBRANE PROTEIN 116"/>
    <property type="match status" value="1"/>
</dbReference>
<feature type="transmembrane region" description="Helical" evidence="5">
    <location>
        <begin position="95"/>
        <end position="112"/>
    </location>
</feature>
<dbReference type="Proteomes" id="UP001164746">
    <property type="component" value="Chromosome 3"/>
</dbReference>
<feature type="transmembrane region" description="Helical" evidence="5">
    <location>
        <begin position="214"/>
        <end position="234"/>
    </location>
</feature>
<evidence type="ECO:0000256" key="1">
    <source>
        <dbReference type="ARBA" id="ARBA00004141"/>
    </source>
</evidence>
<dbReference type="SUPFAM" id="SSF81321">
    <property type="entry name" value="Family A G protein-coupled receptor-like"/>
    <property type="match status" value="1"/>
</dbReference>
<comment type="subcellular location">
    <subcellularLocation>
        <location evidence="1">Membrane</location>
        <topology evidence="1">Multi-pass membrane protein</topology>
    </subcellularLocation>
</comment>
<dbReference type="PANTHER" id="PTHR23112">
    <property type="entry name" value="G PROTEIN-COUPLED RECEPTOR 157-RELATED"/>
    <property type="match status" value="1"/>
</dbReference>
<evidence type="ECO:0000256" key="2">
    <source>
        <dbReference type="ARBA" id="ARBA00022692"/>
    </source>
</evidence>
<reference evidence="6" key="1">
    <citation type="submission" date="2022-11" db="EMBL/GenBank/DDBJ databases">
        <title>Centuries of genome instability and evolution in soft-shell clam transmissible cancer (bioRxiv).</title>
        <authorList>
            <person name="Hart S.F.M."/>
            <person name="Yonemitsu M.A."/>
            <person name="Giersch R.M."/>
            <person name="Beal B.F."/>
            <person name="Arriagada G."/>
            <person name="Davis B.W."/>
            <person name="Ostrander E.A."/>
            <person name="Goff S.P."/>
            <person name="Metzger M.J."/>
        </authorList>
    </citation>
    <scope>NUCLEOTIDE SEQUENCE</scope>
    <source>
        <strain evidence="6">MELC-2E11</strain>
        <tissue evidence="6">Siphon/mantle</tissue>
    </source>
</reference>
<keyword evidence="7" id="KW-1185">Reference proteome</keyword>
<evidence type="ECO:0000313" key="6">
    <source>
        <dbReference type="EMBL" id="WAQ99689.1"/>
    </source>
</evidence>
<dbReference type="EMBL" id="CP111014">
    <property type="protein sequence ID" value="WAQ99689.1"/>
    <property type="molecule type" value="Genomic_DNA"/>
</dbReference>
<dbReference type="Gene3D" id="1.20.1070.10">
    <property type="entry name" value="Rhodopsin 7-helix transmembrane proteins"/>
    <property type="match status" value="1"/>
</dbReference>
<feature type="transmembrane region" description="Helical" evidence="5">
    <location>
        <begin position="290"/>
        <end position="313"/>
    </location>
</feature>
<feature type="transmembrane region" description="Helical" evidence="5">
    <location>
        <begin position="267"/>
        <end position="284"/>
    </location>
</feature>
<feature type="transmembrane region" description="Helical" evidence="5">
    <location>
        <begin position="132"/>
        <end position="162"/>
    </location>
</feature>
<keyword evidence="3 5" id="KW-1133">Transmembrane helix</keyword>
<name>A0ABY7DPR3_MYAAR</name>
<evidence type="ECO:0000256" key="5">
    <source>
        <dbReference type="SAM" id="Phobius"/>
    </source>
</evidence>
<accession>A0ABY7DPR3</accession>
<evidence type="ECO:0008006" key="8">
    <source>
        <dbReference type="Google" id="ProtNLM"/>
    </source>
</evidence>
<protein>
    <recommendedName>
        <fullName evidence="8">G-protein coupled receptors family 2 profile 2 domain-containing protein</fullName>
    </recommendedName>
</protein>
<keyword evidence="2 5" id="KW-0812">Transmembrane</keyword>
<organism evidence="6 7">
    <name type="scientific">Mya arenaria</name>
    <name type="common">Soft-shell clam</name>
    <dbReference type="NCBI Taxonomy" id="6604"/>
    <lineage>
        <taxon>Eukaryota</taxon>
        <taxon>Metazoa</taxon>
        <taxon>Spiralia</taxon>
        <taxon>Lophotrochozoa</taxon>
        <taxon>Mollusca</taxon>
        <taxon>Bivalvia</taxon>
        <taxon>Autobranchia</taxon>
        <taxon>Heteroconchia</taxon>
        <taxon>Euheterodonta</taxon>
        <taxon>Imparidentia</taxon>
        <taxon>Neoheterodontei</taxon>
        <taxon>Myida</taxon>
        <taxon>Myoidea</taxon>
        <taxon>Myidae</taxon>
        <taxon>Mya</taxon>
    </lineage>
</organism>
<evidence type="ECO:0000313" key="7">
    <source>
        <dbReference type="Proteomes" id="UP001164746"/>
    </source>
</evidence>
<sequence length="328" mass="36467">MSALLDSVICGLPQSSTMSTVNNTTSGNESVVFRPSSGYDIPLYGLKNGVFYYIHGLAIGCLVTSLTCALLAIVFSLRQNNVRNFFSNWSKSERFIVYMATCDGLFNLTHLIDHVHITIVRDYVHPKALCAFYGFNLSFFIAAQQLLVNIIAINAFMLMFYNRHLNFGAGDWKLFLWTFGAPLVGATVAVAFEQYGPLGIFCFFDGVKGRLGELFFTTVPLLIILPVNCILYGLTFGKLHVRAKEIQQTLGPKSTTQRATYRAARSMSMFWWALALHGAWGQISRPVPNIFFYIVPIFTNLGGVFTLIVFIVIRRKPANSTGGCTIPS</sequence>
<evidence type="ECO:0000256" key="4">
    <source>
        <dbReference type="ARBA" id="ARBA00023136"/>
    </source>
</evidence>
<proteinExistence type="predicted"/>
<gene>
    <name evidence="6" type="ORF">MAR_024062</name>
</gene>
<feature type="transmembrane region" description="Helical" evidence="5">
    <location>
        <begin position="50"/>
        <end position="75"/>
    </location>
</feature>
<feature type="transmembrane region" description="Helical" evidence="5">
    <location>
        <begin position="174"/>
        <end position="194"/>
    </location>
</feature>
<evidence type="ECO:0000256" key="3">
    <source>
        <dbReference type="ARBA" id="ARBA00022989"/>
    </source>
</evidence>
<keyword evidence="4 5" id="KW-0472">Membrane</keyword>